<sequence length="454" mass="49484">MECLIGQLLYGCLDLADHILALLRRSIGLPTEPSAAAVHQVSLDDALTLLSPGRLSQLSGSRSNGSQLVHSTSVLLSSAAIGRLAEALEAATEASPNKPEQSACQKLSDWIALCDRSATRGLESSSALTEGPSELYSFSQTLFGSLASSFQDSVLHLGSTITAEEDRRIESLRLLLLGRLYRRLIQVAESLAHYTISENLTNTSQPDSCSSSSEQLYRLARLHLDPVSSSLGVDIFYPSCASTAAAAVNRFHLSSLAKLFVRQSFVAARQRFQEGEQDEKTSAGRTTGSAKRKRASATPKPQFYAKLVTEALEDRILDVVTCYFARAHQTADSGQCPLHPTLTRLYSAVREEAFNYLELASGTPRFIRRCLSKLDPSLNSSLRELPFFSLFAPPTATISGGDQSIQEASSQLRLLNFILLRGCSNVDEHSVLRSWAAKRVLSHVFGLNGRQKDM</sequence>
<keyword evidence="3" id="KW-1185">Reference proteome</keyword>
<dbReference type="EMBL" id="UYRU01079678">
    <property type="protein sequence ID" value="VDN30346.1"/>
    <property type="molecule type" value="Genomic_DNA"/>
</dbReference>
<accession>A0A3P7QHM9</accession>
<protein>
    <submittedName>
        <fullName evidence="2">Uncharacterized protein</fullName>
    </submittedName>
</protein>
<dbReference type="OrthoDB" id="10457146at2759"/>
<gene>
    <name evidence="2" type="ORF">DILT_LOCUS15520</name>
</gene>
<name>A0A3P7QHM9_DIBLA</name>
<dbReference type="AlphaFoldDB" id="A0A3P7QHM9"/>
<reference evidence="2 3" key="1">
    <citation type="submission" date="2018-11" db="EMBL/GenBank/DDBJ databases">
        <authorList>
            <consortium name="Pathogen Informatics"/>
        </authorList>
    </citation>
    <scope>NUCLEOTIDE SEQUENCE [LARGE SCALE GENOMIC DNA]</scope>
</reference>
<evidence type="ECO:0000313" key="3">
    <source>
        <dbReference type="Proteomes" id="UP000281553"/>
    </source>
</evidence>
<dbReference type="Proteomes" id="UP000281553">
    <property type="component" value="Unassembled WGS sequence"/>
</dbReference>
<evidence type="ECO:0000256" key="1">
    <source>
        <dbReference type="SAM" id="MobiDB-lite"/>
    </source>
</evidence>
<evidence type="ECO:0000313" key="2">
    <source>
        <dbReference type="EMBL" id="VDN30346.1"/>
    </source>
</evidence>
<feature type="region of interest" description="Disordered" evidence="1">
    <location>
        <begin position="276"/>
        <end position="297"/>
    </location>
</feature>
<organism evidence="2 3">
    <name type="scientific">Dibothriocephalus latus</name>
    <name type="common">Fish tapeworm</name>
    <name type="synonym">Diphyllobothrium latum</name>
    <dbReference type="NCBI Taxonomy" id="60516"/>
    <lineage>
        <taxon>Eukaryota</taxon>
        <taxon>Metazoa</taxon>
        <taxon>Spiralia</taxon>
        <taxon>Lophotrochozoa</taxon>
        <taxon>Platyhelminthes</taxon>
        <taxon>Cestoda</taxon>
        <taxon>Eucestoda</taxon>
        <taxon>Diphyllobothriidea</taxon>
        <taxon>Diphyllobothriidae</taxon>
        <taxon>Dibothriocephalus</taxon>
    </lineage>
</organism>
<proteinExistence type="predicted"/>